<dbReference type="InterPro" id="IPR009030">
    <property type="entry name" value="Growth_fac_rcpt_cys_sf"/>
</dbReference>
<dbReference type="InterPro" id="IPR049883">
    <property type="entry name" value="NOTCH1_EGF-like"/>
</dbReference>
<keyword evidence="4 14" id="KW-0245">EGF-like domain</keyword>
<dbReference type="GO" id="GO:0008593">
    <property type="term" value="P:regulation of Notch signaling pathway"/>
    <property type="evidence" value="ECO:0007669"/>
    <property type="project" value="UniProtKB-ARBA"/>
</dbReference>
<dbReference type="PRINTS" id="PR00010">
    <property type="entry name" value="EGFBLOOD"/>
</dbReference>
<evidence type="ECO:0000256" key="3">
    <source>
        <dbReference type="ARBA" id="ARBA00022475"/>
    </source>
</evidence>
<keyword evidence="5" id="KW-0597">Phosphoprotein</keyword>
<evidence type="ECO:0000256" key="4">
    <source>
        <dbReference type="ARBA" id="ARBA00022536"/>
    </source>
</evidence>
<keyword evidence="6" id="KW-0812">Transmembrane</keyword>
<dbReference type="CDD" id="cd00054">
    <property type="entry name" value="EGF_CA"/>
    <property type="match status" value="3"/>
</dbReference>
<dbReference type="GO" id="GO:0048592">
    <property type="term" value="P:eye morphogenesis"/>
    <property type="evidence" value="ECO:0007669"/>
    <property type="project" value="UniProtKB-ARBA"/>
</dbReference>
<keyword evidence="9" id="KW-0221">Differentiation</keyword>
<keyword evidence="8" id="KW-0677">Repeat</keyword>
<organism evidence="16 17">
    <name type="scientific">Daphnia galeata</name>
    <dbReference type="NCBI Taxonomy" id="27404"/>
    <lineage>
        <taxon>Eukaryota</taxon>
        <taxon>Metazoa</taxon>
        <taxon>Ecdysozoa</taxon>
        <taxon>Arthropoda</taxon>
        <taxon>Crustacea</taxon>
        <taxon>Branchiopoda</taxon>
        <taxon>Diplostraca</taxon>
        <taxon>Cladocera</taxon>
        <taxon>Anomopoda</taxon>
        <taxon>Daphniidae</taxon>
        <taxon>Daphnia</taxon>
    </lineage>
</organism>
<feature type="disulfide bond" evidence="14">
    <location>
        <begin position="104"/>
        <end position="113"/>
    </location>
</feature>
<feature type="disulfide bond" evidence="14">
    <location>
        <begin position="67"/>
        <end position="76"/>
    </location>
</feature>
<evidence type="ECO:0000313" key="16">
    <source>
        <dbReference type="EMBL" id="CAH0106057.1"/>
    </source>
</evidence>
<evidence type="ECO:0000256" key="14">
    <source>
        <dbReference type="PROSITE-ProRule" id="PRU00076"/>
    </source>
</evidence>
<dbReference type="GO" id="GO:0051093">
    <property type="term" value="P:negative regulation of developmental process"/>
    <property type="evidence" value="ECO:0007669"/>
    <property type="project" value="UniProtKB-ARBA"/>
</dbReference>
<keyword evidence="10" id="KW-1133">Transmembrane helix</keyword>
<feature type="disulfide bond" evidence="14">
    <location>
        <begin position="83"/>
        <end position="93"/>
    </location>
</feature>
<dbReference type="GO" id="GO:0007548">
    <property type="term" value="P:sex differentiation"/>
    <property type="evidence" value="ECO:0007669"/>
    <property type="project" value="UniProtKB-ARBA"/>
</dbReference>
<dbReference type="PROSITE" id="PS00010">
    <property type="entry name" value="ASX_HYDROXYL"/>
    <property type="match status" value="3"/>
</dbReference>
<dbReference type="InterPro" id="IPR013032">
    <property type="entry name" value="EGF-like_CS"/>
</dbReference>
<evidence type="ECO:0000256" key="6">
    <source>
        <dbReference type="ARBA" id="ARBA00022692"/>
    </source>
</evidence>
<keyword evidence="7" id="KW-0732">Signal</keyword>
<dbReference type="FunFam" id="2.10.25.10:FF:000143">
    <property type="entry name" value="Protein crumbs 1"/>
    <property type="match status" value="1"/>
</dbReference>
<proteinExistence type="predicted"/>
<evidence type="ECO:0000256" key="2">
    <source>
        <dbReference type="ARBA" id="ARBA00022473"/>
    </source>
</evidence>
<keyword evidence="3" id="KW-1003">Cell membrane</keyword>
<dbReference type="Proteomes" id="UP000789390">
    <property type="component" value="Unassembled WGS sequence"/>
</dbReference>
<dbReference type="GO" id="GO:0010160">
    <property type="term" value="P:formation of animal organ boundary"/>
    <property type="evidence" value="ECO:0007669"/>
    <property type="project" value="UniProtKB-ARBA"/>
</dbReference>
<dbReference type="GO" id="GO:0030182">
    <property type="term" value="P:neuron differentiation"/>
    <property type="evidence" value="ECO:0007669"/>
    <property type="project" value="UniProtKB-ARBA"/>
</dbReference>
<dbReference type="PROSITE" id="PS01187">
    <property type="entry name" value="EGF_CA"/>
    <property type="match status" value="3"/>
</dbReference>
<dbReference type="GO" id="GO:0022407">
    <property type="term" value="P:regulation of cell-cell adhesion"/>
    <property type="evidence" value="ECO:0007669"/>
    <property type="project" value="UniProtKB-ARBA"/>
</dbReference>
<dbReference type="FunFam" id="2.10.25.10:FF:000080">
    <property type="entry name" value="Neurogenic locus notch 1"/>
    <property type="match status" value="1"/>
</dbReference>
<dbReference type="SMART" id="SM00181">
    <property type="entry name" value="EGF"/>
    <property type="match status" value="7"/>
</dbReference>
<dbReference type="GO" id="GO:0048568">
    <property type="term" value="P:embryonic organ development"/>
    <property type="evidence" value="ECO:0007669"/>
    <property type="project" value="UniProtKB-ARBA"/>
</dbReference>
<evidence type="ECO:0000256" key="7">
    <source>
        <dbReference type="ARBA" id="ARBA00022729"/>
    </source>
</evidence>
<evidence type="ECO:0000259" key="15">
    <source>
        <dbReference type="PROSITE" id="PS50026"/>
    </source>
</evidence>
<evidence type="ECO:0000256" key="1">
    <source>
        <dbReference type="ARBA" id="ARBA00004247"/>
    </source>
</evidence>
<dbReference type="Pfam" id="PF07645">
    <property type="entry name" value="EGF_CA"/>
    <property type="match status" value="1"/>
</dbReference>
<dbReference type="FunFam" id="2.10.25.10:FF:000565">
    <property type="entry name" value="Predicted protein"/>
    <property type="match status" value="1"/>
</dbReference>
<sequence length="356" mass="39425">MNSASADYCCLFLSTLDLLSDPSIRKFRPISTAHLDNLELECRLCYDHKCQNGAQCLDPLANYTCDCLAGYQGDLCQINIDECIDNLCVNGQCLDGVANYTCQCQTGWTGWLCDEDINECEPDPCQNNATCNNLIGRYFCNCTEDFVGVDCEKPRVVTCANEPCLNSANCTDLYDAFTLLANNYTCHCPFGFDGINCENPINYCSVLDPCRNGAFCIGVSFEHSNAQVTTRAHNPRGFTGDNCEIDINECAQRPCLNGGRCINGVNNFTCDSSSTTYEGYLCEVDVDECRRDDPCVRGRCLNSPGNYSCLCESEDDCGRLIIHTLKKTGPMTSTNPFLVNSIKPKLSFILKRKKVM</sequence>
<dbReference type="GO" id="GO:0009986">
    <property type="term" value="C:cell surface"/>
    <property type="evidence" value="ECO:0007669"/>
    <property type="project" value="UniProtKB-ARBA"/>
</dbReference>
<dbReference type="InterPro" id="IPR000152">
    <property type="entry name" value="EGF-type_Asp/Asn_hydroxyl_site"/>
</dbReference>
<name>A0A8J2RTI2_9CRUS</name>
<dbReference type="SMART" id="SM00179">
    <property type="entry name" value="EGF_CA"/>
    <property type="match status" value="5"/>
</dbReference>
<comment type="subcellular location">
    <subcellularLocation>
        <location evidence="1">Apical cell membrane</location>
        <topology evidence="1">Single-pass type I membrane protein</topology>
    </subcellularLocation>
</comment>
<accession>A0A8J2RTI2</accession>
<evidence type="ECO:0000256" key="8">
    <source>
        <dbReference type="ARBA" id="ARBA00022737"/>
    </source>
</evidence>
<feature type="domain" description="EGF-like" evidence="15">
    <location>
        <begin position="43"/>
        <end position="77"/>
    </location>
</feature>
<dbReference type="GO" id="GO:0048468">
    <property type="term" value="P:cell development"/>
    <property type="evidence" value="ECO:0007669"/>
    <property type="project" value="UniProtKB-ARBA"/>
</dbReference>
<dbReference type="EMBL" id="CAKKLH010000212">
    <property type="protein sequence ID" value="CAH0106057.1"/>
    <property type="molecule type" value="Genomic_DNA"/>
</dbReference>
<comment type="caution">
    <text evidence="14">Lacks conserved residue(s) required for the propagation of feature annotation.</text>
</comment>
<dbReference type="GO" id="GO:0060255">
    <property type="term" value="P:regulation of macromolecule metabolic process"/>
    <property type="evidence" value="ECO:0007669"/>
    <property type="project" value="UniProtKB-ARBA"/>
</dbReference>
<dbReference type="PANTHER" id="PTHR12916">
    <property type="entry name" value="CYTOCHROME C OXIDASE POLYPEPTIDE VIC-2"/>
    <property type="match status" value="1"/>
</dbReference>
<feature type="domain" description="EGF-like" evidence="15">
    <location>
        <begin position="116"/>
        <end position="152"/>
    </location>
</feature>
<dbReference type="OrthoDB" id="283575at2759"/>
<dbReference type="GO" id="GO:0009967">
    <property type="term" value="P:positive regulation of signal transduction"/>
    <property type="evidence" value="ECO:0007669"/>
    <property type="project" value="UniProtKB-ARBA"/>
</dbReference>
<comment type="caution">
    <text evidence="16">The sequence shown here is derived from an EMBL/GenBank/DDBJ whole genome shotgun (WGS) entry which is preliminary data.</text>
</comment>
<dbReference type="GO" id="GO:0051241">
    <property type="term" value="P:negative regulation of multicellular organismal process"/>
    <property type="evidence" value="ECO:0007669"/>
    <property type="project" value="UniProtKB-ARBA"/>
</dbReference>
<evidence type="ECO:0000313" key="17">
    <source>
        <dbReference type="Proteomes" id="UP000789390"/>
    </source>
</evidence>
<feature type="disulfide bond" evidence="14">
    <location>
        <begin position="142"/>
        <end position="151"/>
    </location>
</feature>
<evidence type="ECO:0000256" key="11">
    <source>
        <dbReference type="ARBA" id="ARBA00023136"/>
    </source>
</evidence>
<feature type="domain" description="EGF-like" evidence="15">
    <location>
        <begin position="200"/>
        <end position="244"/>
    </location>
</feature>
<dbReference type="Pfam" id="PF00008">
    <property type="entry name" value="EGF"/>
    <property type="match status" value="2"/>
</dbReference>
<reference evidence="16" key="1">
    <citation type="submission" date="2021-11" db="EMBL/GenBank/DDBJ databases">
        <authorList>
            <person name="Schell T."/>
        </authorList>
    </citation>
    <scope>NUCLEOTIDE SEQUENCE</scope>
    <source>
        <strain evidence="16">M5</strain>
    </source>
</reference>
<dbReference type="PANTHER" id="PTHR12916:SF4">
    <property type="entry name" value="UNINFLATABLE, ISOFORM C"/>
    <property type="match status" value="1"/>
</dbReference>
<dbReference type="SUPFAM" id="SSF57184">
    <property type="entry name" value="Growth factor receptor domain"/>
    <property type="match status" value="1"/>
</dbReference>
<keyword evidence="12 14" id="KW-1015">Disulfide bond</keyword>
<dbReference type="Gene3D" id="2.10.25.10">
    <property type="entry name" value="Laminin"/>
    <property type="match status" value="7"/>
</dbReference>
<dbReference type="FunFam" id="2.10.25.10:FF:000888">
    <property type="entry name" value="Crumbs"/>
    <property type="match status" value="1"/>
</dbReference>
<evidence type="ECO:0000256" key="13">
    <source>
        <dbReference type="ARBA" id="ARBA00023180"/>
    </source>
</evidence>
<dbReference type="PROSITE" id="PS50026">
    <property type="entry name" value="EGF_3"/>
    <property type="match status" value="6"/>
</dbReference>
<evidence type="ECO:0000256" key="12">
    <source>
        <dbReference type="ARBA" id="ARBA00023157"/>
    </source>
</evidence>
<dbReference type="Pfam" id="PF12661">
    <property type="entry name" value="hEGF"/>
    <property type="match status" value="2"/>
</dbReference>
<feature type="disulfide bond" evidence="14">
    <location>
        <begin position="188"/>
        <end position="197"/>
    </location>
</feature>
<feature type="domain" description="EGF-like" evidence="15">
    <location>
        <begin position="79"/>
        <end position="114"/>
    </location>
</feature>
<feature type="domain" description="EGF-like" evidence="15">
    <location>
        <begin position="155"/>
        <end position="198"/>
    </location>
</feature>
<dbReference type="InterPro" id="IPR018097">
    <property type="entry name" value="EGF_Ca-bd_CS"/>
</dbReference>
<dbReference type="AlphaFoldDB" id="A0A8J2RTI2"/>
<dbReference type="InterPro" id="IPR001881">
    <property type="entry name" value="EGF-like_Ca-bd_dom"/>
</dbReference>
<evidence type="ECO:0000256" key="10">
    <source>
        <dbReference type="ARBA" id="ARBA00022989"/>
    </source>
</evidence>
<dbReference type="InterPro" id="IPR000742">
    <property type="entry name" value="EGF"/>
</dbReference>
<evidence type="ECO:0000256" key="5">
    <source>
        <dbReference type="ARBA" id="ARBA00022553"/>
    </source>
</evidence>
<dbReference type="PROSITE" id="PS00022">
    <property type="entry name" value="EGF_1"/>
    <property type="match status" value="4"/>
</dbReference>
<keyword evidence="2" id="KW-0217">Developmental protein</keyword>
<feature type="domain" description="EGF-like" evidence="15">
    <location>
        <begin position="246"/>
        <end position="283"/>
    </location>
</feature>
<dbReference type="GO" id="GO:0005509">
    <property type="term" value="F:calcium ion binding"/>
    <property type="evidence" value="ECO:0007669"/>
    <property type="project" value="InterPro"/>
</dbReference>
<dbReference type="GO" id="GO:0048608">
    <property type="term" value="P:reproductive structure development"/>
    <property type="evidence" value="ECO:0007669"/>
    <property type="project" value="UniProtKB-ARBA"/>
</dbReference>
<dbReference type="SUPFAM" id="SSF57196">
    <property type="entry name" value="EGF/Laminin"/>
    <property type="match status" value="3"/>
</dbReference>
<evidence type="ECO:0000256" key="9">
    <source>
        <dbReference type="ARBA" id="ARBA00022782"/>
    </source>
</evidence>
<gene>
    <name evidence="16" type="ORF">DGAL_LOCUS9206</name>
</gene>
<keyword evidence="11" id="KW-0472">Membrane</keyword>
<dbReference type="GO" id="GO:0016324">
    <property type="term" value="C:apical plasma membrane"/>
    <property type="evidence" value="ECO:0007669"/>
    <property type="project" value="UniProtKB-SubCell"/>
</dbReference>
<protein>
    <recommendedName>
        <fullName evidence="15">EGF-like domain-containing protein</fullName>
    </recommendedName>
</protein>
<dbReference type="GO" id="GO:0080090">
    <property type="term" value="P:regulation of primary metabolic process"/>
    <property type="evidence" value="ECO:0007669"/>
    <property type="project" value="UniProtKB-ARBA"/>
</dbReference>
<dbReference type="PROSITE" id="PS01186">
    <property type="entry name" value="EGF_2"/>
    <property type="match status" value="3"/>
</dbReference>
<keyword evidence="17" id="KW-1185">Reference proteome</keyword>
<keyword evidence="13" id="KW-0325">Glycoprotein</keyword>